<dbReference type="Proteomes" id="UP000784294">
    <property type="component" value="Unassembled WGS sequence"/>
</dbReference>
<dbReference type="EMBL" id="CAAALY010032942">
    <property type="protein sequence ID" value="VEL17508.1"/>
    <property type="molecule type" value="Genomic_DNA"/>
</dbReference>
<evidence type="ECO:0000313" key="1">
    <source>
        <dbReference type="EMBL" id="VEL17508.1"/>
    </source>
</evidence>
<protein>
    <submittedName>
        <fullName evidence="1">Uncharacterized protein</fullName>
    </submittedName>
</protein>
<accession>A0A3S5AIM3</accession>
<organism evidence="1 2">
    <name type="scientific">Protopolystoma xenopodis</name>
    <dbReference type="NCBI Taxonomy" id="117903"/>
    <lineage>
        <taxon>Eukaryota</taxon>
        <taxon>Metazoa</taxon>
        <taxon>Spiralia</taxon>
        <taxon>Lophotrochozoa</taxon>
        <taxon>Platyhelminthes</taxon>
        <taxon>Monogenea</taxon>
        <taxon>Polyopisthocotylea</taxon>
        <taxon>Polystomatidea</taxon>
        <taxon>Polystomatidae</taxon>
        <taxon>Protopolystoma</taxon>
    </lineage>
</organism>
<comment type="caution">
    <text evidence="1">The sequence shown here is derived from an EMBL/GenBank/DDBJ whole genome shotgun (WGS) entry which is preliminary data.</text>
</comment>
<evidence type="ECO:0000313" key="2">
    <source>
        <dbReference type="Proteomes" id="UP000784294"/>
    </source>
</evidence>
<name>A0A3S5AIM3_9PLAT</name>
<keyword evidence="2" id="KW-1185">Reference proteome</keyword>
<dbReference type="AlphaFoldDB" id="A0A3S5AIM3"/>
<gene>
    <name evidence="1" type="ORF">PXEA_LOCUS10948</name>
</gene>
<reference evidence="1" key="1">
    <citation type="submission" date="2018-11" db="EMBL/GenBank/DDBJ databases">
        <authorList>
            <consortium name="Pathogen Informatics"/>
        </authorList>
    </citation>
    <scope>NUCLEOTIDE SEQUENCE</scope>
</reference>
<proteinExistence type="predicted"/>
<sequence>MQDKRYQLSIQHQDNAFHRELRIDACVDKQERVSRVAAVAFQTVLSVPFGTTSPPSDNCVAAMPAHNTLAILAYCL</sequence>